<evidence type="ECO:0000256" key="1">
    <source>
        <dbReference type="ARBA" id="ARBA00022737"/>
    </source>
</evidence>
<protein>
    <recommendedName>
        <fullName evidence="2">NACHT domain-containing protein</fullName>
    </recommendedName>
</protein>
<dbReference type="AlphaFoldDB" id="A0A9P5XA38"/>
<evidence type="ECO:0000259" key="2">
    <source>
        <dbReference type="PROSITE" id="PS50837"/>
    </source>
</evidence>
<dbReference type="PROSITE" id="PS50837">
    <property type="entry name" value="NACHT"/>
    <property type="match status" value="1"/>
</dbReference>
<reference evidence="3" key="1">
    <citation type="submission" date="2020-11" db="EMBL/GenBank/DDBJ databases">
        <authorList>
            <consortium name="DOE Joint Genome Institute"/>
            <person name="Ahrendt S."/>
            <person name="Riley R."/>
            <person name="Andreopoulos W."/>
            <person name="Labutti K."/>
            <person name="Pangilinan J."/>
            <person name="Ruiz-Duenas F.J."/>
            <person name="Barrasa J.M."/>
            <person name="Sanchez-Garcia M."/>
            <person name="Camarero S."/>
            <person name="Miyauchi S."/>
            <person name="Serrano A."/>
            <person name="Linde D."/>
            <person name="Babiker R."/>
            <person name="Drula E."/>
            <person name="Ayuso-Fernandez I."/>
            <person name="Pacheco R."/>
            <person name="Padilla G."/>
            <person name="Ferreira P."/>
            <person name="Barriuso J."/>
            <person name="Kellner H."/>
            <person name="Castanera R."/>
            <person name="Alfaro M."/>
            <person name="Ramirez L."/>
            <person name="Pisabarro A.G."/>
            <person name="Kuo A."/>
            <person name="Tritt A."/>
            <person name="Lipzen A."/>
            <person name="He G."/>
            <person name="Yan M."/>
            <person name="Ng V."/>
            <person name="Cullen D."/>
            <person name="Martin F."/>
            <person name="Rosso M.-N."/>
            <person name="Henrissat B."/>
            <person name="Hibbett D."/>
            <person name="Martinez A.T."/>
            <person name="Grigoriev I.V."/>
        </authorList>
    </citation>
    <scope>NUCLEOTIDE SEQUENCE</scope>
    <source>
        <strain evidence="3">MF-IS2</strain>
    </source>
</reference>
<dbReference type="InterPro" id="IPR056884">
    <property type="entry name" value="NPHP3-like_N"/>
</dbReference>
<dbReference type="SUPFAM" id="SSF52540">
    <property type="entry name" value="P-loop containing nucleoside triphosphate hydrolases"/>
    <property type="match status" value="1"/>
</dbReference>
<dbReference type="InterPro" id="IPR027417">
    <property type="entry name" value="P-loop_NTPase"/>
</dbReference>
<evidence type="ECO:0000313" key="4">
    <source>
        <dbReference type="Proteomes" id="UP000807342"/>
    </source>
</evidence>
<proteinExistence type="predicted"/>
<evidence type="ECO:0000313" key="3">
    <source>
        <dbReference type="EMBL" id="KAF9445865.1"/>
    </source>
</evidence>
<dbReference type="OrthoDB" id="5967843at2759"/>
<dbReference type="Proteomes" id="UP000807342">
    <property type="component" value="Unassembled WGS sequence"/>
</dbReference>
<dbReference type="InterPro" id="IPR007111">
    <property type="entry name" value="NACHT_NTPase"/>
</dbReference>
<sequence length="610" mass="69024">MVNVEQIIQKSDSSNIAMSILAQRRVSGAEVDSSIRFPPPRCHPDTRKSLRNKITAWFADTKRDWNMFWLLGPAGVGKSAVAQTIAEECQSNGLLGATFFFSRSNGLINPSHLIPTLAHQLAVRIPQYKTLITHILAEDPTILEKDLRSQFKAIITEPFRVLHSQGFLAHPYLVAIDGLDECNGKDTQCLFIELISNYIRSQQNPPLLWLVCSRPESHLKRMLSGNFDIDCHREHLGINSIEGQEDVYTFLCDGFTDIRRRFPNAVDEKWLSEETLVHLARVSSGLFVLASTILKFIGDESYANPVSQLAICLMFFDNALISGTVNPLQALDHIYHQILVDVPPHILPVTMRILCFILLSSHDYGVTPCDISNILGISRATFYAAVQGLHSVLSVPDAKDGDKVVVQFYHASFGDFLRDPKRSDAFHQQQMEARCEVAIQCLHWHSMLISHNCCRKGEACPPASLPFLWVPESVSIPLLVAETREAVSRIVWKACCSSSDDDAPKIIDVLLEYEFCHLYGVAPDHFMEFLRWLYRHDRKGHLLRYRTTSSADTGLLEWAQVKILATKLPSKKEKYNFTFTSQHKESRPFSLKMDFFLLGCEERSCLLGVY</sequence>
<keyword evidence="1" id="KW-0677">Repeat</keyword>
<dbReference type="EMBL" id="MU151276">
    <property type="protein sequence ID" value="KAF9445865.1"/>
    <property type="molecule type" value="Genomic_DNA"/>
</dbReference>
<accession>A0A9P5XA38</accession>
<name>A0A9P5XA38_9AGAR</name>
<comment type="caution">
    <text evidence="3">The sequence shown here is derived from an EMBL/GenBank/DDBJ whole genome shotgun (WGS) entry which is preliminary data.</text>
</comment>
<organism evidence="3 4">
    <name type="scientific">Macrolepiota fuliginosa MF-IS2</name>
    <dbReference type="NCBI Taxonomy" id="1400762"/>
    <lineage>
        <taxon>Eukaryota</taxon>
        <taxon>Fungi</taxon>
        <taxon>Dikarya</taxon>
        <taxon>Basidiomycota</taxon>
        <taxon>Agaricomycotina</taxon>
        <taxon>Agaricomycetes</taxon>
        <taxon>Agaricomycetidae</taxon>
        <taxon>Agaricales</taxon>
        <taxon>Agaricineae</taxon>
        <taxon>Agaricaceae</taxon>
        <taxon>Macrolepiota</taxon>
    </lineage>
</organism>
<dbReference type="PANTHER" id="PTHR10039">
    <property type="entry name" value="AMELOGENIN"/>
    <property type="match status" value="1"/>
</dbReference>
<keyword evidence="4" id="KW-1185">Reference proteome</keyword>
<gene>
    <name evidence="3" type="ORF">P691DRAFT_805060</name>
</gene>
<dbReference type="Gene3D" id="3.40.50.300">
    <property type="entry name" value="P-loop containing nucleotide triphosphate hydrolases"/>
    <property type="match status" value="1"/>
</dbReference>
<dbReference type="PANTHER" id="PTHR10039:SF14">
    <property type="entry name" value="NACHT DOMAIN-CONTAINING PROTEIN"/>
    <property type="match status" value="1"/>
</dbReference>
<dbReference type="Pfam" id="PF24883">
    <property type="entry name" value="NPHP3_N"/>
    <property type="match status" value="1"/>
</dbReference>
<feature type="domain" description="NACHT" evidence="2">
    <location>
        <begin position="66"/>
        <end position="217"/>
    </location>
</feature>